<dbReference type="Gene3D" id="3.40.50.720">
    <property type="entry name" value="NAD(P)-binding Rossmann-like Domain"/>
    <property type="match status" value="2"/>
</dbReference>
<sequence length="308" mass="33681">MSIVIIALNKDLSRWITAFNKVDENLDVSIWPETGDQSEITCAVVWGHPAGSLTAFPNLKLICSMGAGVDHVLKDPELPDGVPIVRIVDDGLSFSMSNYVVSAVMYHHRRFDKYLADKSAHVWDPSSPSEVAVKIGIMGFGVLGQEAGKKLKALGFEVVGYSNSRKNVKGIKCFAGNKELDAFLREINVLVCLLPATPDTKGMLNSKLFTKMNKGTFLINAARGQHQVTNDIIDAIDNGTLSGAFLDVFENEPLQKNHPVWDHPKVFITPHIASITNPDAAAPQIVANYKAMLAGLPLKNKIDRDRGY</sequence>
<dbReference type="PANTHER" id="PTHR43333:SF1">
    <property type="entry name" value="D-ISOMER SPECIFIC 2-HYDROXYACID DEHYDROGENASE NAD-BINDING DOMAIN-CONTAINING PROTEIN"/>
    <property type="match status" value="1"/>
</dbReference>
<dbReference type="SUPFAM" id="SSF51735">
    <property type="entry name" value="NAD(P)-binding Rossmann-fold domains"/>
    <property type="match status" value="1"/>
</dbReference>
<evidence type="ECO:0000259" key="3">
    <source>
        <dbReference type="Pfam" id="PF02826"/>
    </source>
</evidence>
<name>A0ABZ0IY52_9BACT</name>
<dbReference type="EMBL" id="CP136051">
    <property type="protein sequence ID" value="WOK09447.1"/>
    <property type="molecule type" value="Genomic_DNA"/>
</dbReference>
<proteinExistence type="predicted"/>
<evidence type="ECO:0000313" key="4">
    <source>
        <dbReference type="EMBL" id="WOK09447.1"/>
    </source>
</evidence>
<dbReference type="PANTHER" id="PTHR43333">
    <property type="entry name" value="2-HACID_DH_C DOMAIN-CONTAINING PROTEIN"/>
    <property type="match status" value="1"/>
</dbReference>
<keyword evidence="1" id="KW-0560">Oxidoreductase</keyword>
<dbReference type="SUPFAM" id="SSF52283">
    <property type="entry name" value="Formate/glycerate dehydrogenase catalytic domain-like"/>
    <property type="match status" value="1"/>
</dbReference>
<accession>A0ABZ0IY52</accession>
<organism evidence="4 5">
    <name type="scientific">Imperialibacter roseus</name>
    <dbReference type="NCBI Taxonomy" id="1324217"/>
    <lineage>
        <taxon>Bacteria</taxon>
        <taxon>Pseudomonadati</taxon>
        <taxon>Bacteroidota</taxon>
        <taxon>Cytophagia</taxon>
        <taxon>Cytophagales</taxon>
        <taxon>Flammeovirgaceae</taxon>
        <taxon>Imperialibacter</taxon>
    </lineage>
</organism>
<dbReference type="InterPro" id="IPR036291">
    <property type="entry name" value="NAD(P)-bd_dom_sf"/>
</dbReference>
<evidence type="ECO:0000256" key="2">
    <source>
        <dbReference type="ARBA" id="ARBA00023027"/>
    </source>
</evidence>
<keyword evidence="5" id="KW-1185">Reference proteome</keyword>
<evidence type="ECO:0000256" key="1">
    <source>
        <dbReference type="ARBA" id="ARBA00023002"/>
    </source>
</evidence>
<protein>
    <submittedName>
        <fullName evidence="4">Glyoxylate/hydroxypyruvate reductase A</fullName>
    </submittedName>
</protein>
<dbReference type="Proteomes" id="UP001302349">
    <property type="component" value="Chromosome"/>
</dbReference>
<gene>
    <name evidence="4" type="ORF">RT717_12435</name>
</gene>
<evidence type="ECO:0000313" key="5">
    <source>
        <dbReference type="Proteomes" id="UP001302349"/>
    </source>
</evidence>
<dbReference type="Pfam" id="PF02826">
    <property type="entry name" value="2-Hacid_dh_C"/>
    <property type="match status" value="1"/>
</dbReference>
<feature type="domain" description="D-isomer specific 2-hydroxyacid dehydrogenase NAD-binding" evidence="3">
    <location>
        <begin position="102"/>
        <end position="273"/>
    </location>
</feature>
<dbReference type="InterPro" id="IPR006140">
    <property type="entry name" value="D-isomer_DH_NAD-bd"/>
</dbReference>
<keyword evidence="2" id="KW-0520">NAD</keyword>
<reference evidence="4 5" key="1">
    <citation type="journal article" date="2023" name="Microbiol. Resour. Announc.">
        <title>Complete Genome Sequence of Imperialibacter roseus strain P4T.</title>
        <authorList>
            <person name="Tizabi D.R."/>
            <person name="Bachvaroff T."/>
            <person name="Hill R.T."/>
        </authorList>
    </citation>
    <scope>NUCLEOTIDE SEQUENCE [LARGE SCALE GENOMIC DNA]</scope>
    <source>
        <strain evidence="4 5">P4T</strain>
    </source>
</reference>
<dbReference type="CDD" id="cd12164">
    <property type="entry name" value="GDH_like_2"/>
    <property type="match status" value="1"/>
</dbReference>
<dbReference type="RefSeq" id="WP_317492065.1">
    <property type="nucleotide sequence ID" value="NZ_CP136051.1"/>
</dbReference>